<dbReference type="Pfam" id="PF00149">
    <property type="entry name" value="Metallophos"/>
    <property type="match status" value="1"/>
</dbReference>
<reference evidence="2" key="1">
    <citation type="submission" date="2020-05" db="EMBL/GenBank/DDBJ databases">
        <authorList>
            <person name="Chiriac C."/>
            <person name="Salcher M."/>
            <person name="Ghai R."/>
            <person name="Kavagutti S V."/>
        </authorList>
    </citation>
    <scope>NUCLEOTIDE SEQUENCE</scope>
</reference>
<accession>A0A6J7CU00</accession>
<feature type="domain" description="Calcineurin-like phosphoesterase" evidence="1">
    <location>
        <begin position="58"/>
        <end position="204"/>
    </location>
</feature>
<protein>
    <submittedName>
        <fullName evidence="2">Unannotated protein</fullName>
    </submittedName>
</protein>
<organism evidence="2">
    <name type="scientific">freshwater metagenome</name>
    <dbReference type="NCBI Taxonomy" id="449393"/>
    <lineage>
        <taxon>unclassified sequences</taxon>
        <taxon>metagenomes</taxon>
        <taxon>ecological metagenomes</taxon>
    </lineage>
</organism>
<dbReference type="InterPro" id="IPR004843">
    <property type="entry name" value="Calcineurin-like_PHP"/>
</dbReference>
<dbReference type="SUPFAM" id="SSF56300">
    <property type="entry name" value="Metallo-dependent phosphatases"/>
    <property type="match status" value="1"/>
</dbReference>
<dbReference type="GO" id="GO:0016787">
    <property type="term" value="F:hydrolase activity"/>
    <property type="evidence" value="ECO:0007669"/>
    <property type="project" value="InterPro"/>
</dbReference>
<dbReference type="AlphaFoldDB" id="A0A6J7CU00"/>
<sequence length="280" mass="30508">MAPLRTRLALAAALLCVGVMASPVAHAGSPAATTVWAVGDADLTPSGKALSTWLRARNPTRLLYLGDVYESGSGAEFARRFDPLYGAIARRVIPTPGNHEWANHATGYDPYWLTHQGRAPGPWFARHIGSWEILSLNSEAPHAAGSSQLAWLRRATRAPGTCRIVLWHRPRWSTGWHGDQPDLAPLWNAVKGHARIVLSGHDHDLQRFADRDGLRQYVSGAGGRFNIPVTHGSGATLRFADRSNRGALRLRLSRGRAELAFIATGGRVLDRSVTTCTPLR</sequence>
<name>A0A6J7CU00_9ZZZZ</name>
<evidence type="ECO:0000259" key="1">
    <source>
        <dbReference type="Pfam" id="PF00149"/>
    </source>
</evidence>
<evidence type="ECO:0000313" key="2">
    <source>
        <dbReference type="EMBL" id="CAB4861341.1"/>
    </source>
</evidence>
<proteinExistence type="predicted"/>
<dbReference type="EMBL" id="CAFBLQ010000016">
    <property type="protein sequence ID" value="CAB4861341.1"/>
    <property type="molecule type" value="Genomic_DNA"/>
</dbReference>
<gene>
    <name evidence="2" type="ORF">UFOPK3423_00246</name>
</gene>
<dbReference type="InterPro" id="IPR029052">
    <property type="entry name" value="Metallo-depent_PP-like"/>
</dbReference>
<dbReference type="Gene3D" id="3.60.21.10">
    <property type="match status" value="1"/>
</dbReference>